<evidence type="ECO:0000313" key="12">
    <source>
        <dbReference type="EMBL" id="NSC26951.1"/>
    </source>
</evidence>
<dbReference type="InterPro" id="IPR036402">
    <property type="entry name" value="EF-Ts_dimer_sf"/>
</dbReference>
<dbReference type="CDD" id="cd14275">
    <property type="entry name" value="UBA_EF-Ts"/>
    <property type="match status" value="1"/>
</dbReference>
<dbReference type="EMBL" id="JAAIMP010000002">
    <property type="protein sequence ID" value="NSC76041.1"/>
    <property type="molecule type" value="Genomic_DNA"/>
</dbReference>
<evidence type="ECO:0000256" key="4">
    <source>
        <dbReference type="ARBA" id="ARBA00022917"/>
    </source>
</evidence>
<dbReference type="NCBIfam" id="TIGR00116">
    <property type="entry name" value="tsf"/>
    <property type="match status" value="1"/>
</dbReference>
<dbReference type="EMBL" id="VSTG01000001">
    <property type="protein sequence ID" value="TYL60265.1"/>
    <property type="molecule type" value="Genomic_DNA"/>
</dbReference>
<keyword evidence="6" id="KW-0963">Cytoplasm</keyword>
<dbReference type="Proteomes" id="UP000049472">
    <property type="component" value="Unassembled WGS sequence"/>
</dbReference>
<dbReference type="EMBL" id="VSTF01000001">
    <property type="protein sequence ID" value="TYL61621.1"/>
    <property type="molecule type" value="Genomic_DNA"/>
</dbReference>
<dbReference type="GO" id="GO:0005737">
    <property type="term" value="C:cytoplasm"/>
    <property type="evidence" value="ECO:0007669"/>
    <property type="project" value="UniProtKB-SubCell"/>
</dbReference>
<dbReference type="InterPro" id="IPR014039">
    <property type="entry name" value="Transl_elong_EFTs/EF1B_dimer"/>
</dbReference>
<dbReference type="Pfam" id="PF00889">
    <property type="entry name" value="EF_TS"/>
    <property type="match status" value="2"/>
</dbReference>
<dbReference type="RefSeq" id="WP_055061665.1">
    <property type="nucleotide sequence ID" value="NZ_AP031452.1"/>
</dbReference>
<organism evidence="10 16">
    <name type="scientific">Agathobacter rectalis</name>
    <dbReference type="NCBI Taxonomy" id="39491"/>
    <lineage>
        <taxon>Bacteria</taxon>
        <taxon>Bacillati</taxon>
        <taxon>Bacillota</taxon>
        <taxon>Clostridia</taxon>
        <taxon>Lachnospirales</taxon>
        <taxon>Lachnospiraceae</taxon>
        <taxon>Agathobacter</taxon>
    </lineage>
</organism>
<evidence type="ECO:0000256" key="8">
    <source>
        <dbReference type="RuleBase" id="RU000643"/>
    </source>
</evidence>
<dbReference type="InterPro" id="IPR001816">
    <property type="entry name" value="Transl_elong_EFTs/EF1B"/>
</dbReference>
<accession>A0A0M6WLH6</accession>
<dbReference type="SUPFAM" id="SSF46934">
    <property type="entry name" value="UBA-like"/>
    <property type="match status" value="1"/>
</dbReference>
<dbReference type="Gene3D" id="1.10.8.10">
    <property type="entry name" value="DNA helicase RuvA subunit, C-terminal domain"/>
    <property type="match status" value="1"/>
</dbReference>
<dbReference type="EMBL" id="JAAILW010000009">
    <property type="protein sequence ID" value="NSC26951.1"/>
    <property type="molecule type" value="Genomic_DNA"/>
</dbReference>
<dbReference type="InterPro" id="IPR009060">
    <property type="entry name" value="UBA-like_sf"/>
</dbReference>
<evidence type="ECO:0000256" key="6">
    <source>
        <dbReference type="HAMAP-Rule" id="MF_00050"/>
    </source>
</evidence>
<evidence type="ECO:0000313" key="10">
    <source>
        <dbReference type="EMBL" id="CRL36775.1"/>
    </source>
</evidence>
<dbReference type="Proteomes" id="UP000324325">
    <property type="component" value="Unassembled WGS sequence"/>
</dbReference>
<evidence type="ECO:0000259" key="9">
    <source>
        <dbReference type="Pfam" id="PF00889"/>
    </source>
</evidence>
<dbReference type="PROSITE" id="PS01127">
    <property type="entry name" value="EF_TS_2"/>
    <property type="match status" value="1"/>
</dbReference>
<feature type="domain" description="Translation elongation factor EFTs/EF1B dimerisation" evidence="9">
    <location>
        <begin position="277"/>
        <end position="341"/>
    </location>
</feature>
<dbReference type="HAMAP" id="MF_00050">
    <property type="entry name" value="EF_Ts"/>
    <property type="match status" value="1"/>
</dbReference>
<evidence type="ECO:0000313" key="15">
    <source>
        <dbReference type="EMBL" id="TYL61621.1"/>
    </source>
</evidence>
<reference evidence="12" key="6">
    <citation type="journal article" date="2020" name="Cell Host Microbe">
        <title>Functional and Genomic Variation between Human-Derived Isolates of Lachnospiraceae Reveals Inter- and Intra-Species Diversity.</title>
        <authorList>
            <person name="Sorbara M.T."/>
            <person name="Littmann E.R."/>
            <person name="Fontana E."/>
            <person name="Moody T.U."/>
            <person name="Kohout C.E."/>
            <person name="Gjonbalaj M."/>
            <person name="Eaton V."/>
            <person name="Seok R."/>
            <person name="Leiner I.M."/>
            <person name="Pamer E.G."/>
        </authorList>
    </citation>
    <scope>NUCLEOTIDE SEQUENCE</scope>
    <source>
        <strain evidence="13">MSK.16.45</strain>
        <strain evidence="12">MSK.17.79</strain>
    </source>
</reference>
<dbReference type="Proteomes" id="UP000324327">
    <property type="component" value="Unassembled WGS sequence"/>
</dbReference>
<evidence type="ECO:0000256" key="5">
    <source>
        <dbReference type="ARBA" id="ARBA00025453"/>
    </source>
</evidence>
<reference evidence="17 18" key="4">
    <citation type="submission" date="2019-08" db="EMBL/GenBank/DDBJ databases">
        <authorList>
            <person name="Duncan S."/>
            <person name="Walker A."/>
        </authorList>
    </citation>
    <scope>NUCLEOTIDE SEQUENCE [LARGE SCALE GENOMIC DNA]</scope>
    <source>
        <strain evidence="14 17">L2-21</strain>
        <strain evidence="15 18">T3WBe13</strain>
    </source>
</reference>
<reference evidence="17 18" key="5">
    <citation type="submission" date="2019-09" db="EMBL/GenBank/DDBJ databases">
        <title>Strain-level analysis of Eubacterium rectale using genomes from metagenomes.</title>
        <authorList>
            <person name="Karcher N."/>
            <person name="Segata N."/>
        </authorList>
    </citation>
    <scope>NUCLEOTIDE SEQUENCE [LARGE SCALE GENOMIC DNA]</scope>
    <source>
        <strain evidence="14 17">L2-21</strain>
        <strain evidence="15 18">T3WBe13</strain>
    </source>
</reference>
<comment type="subcellular location">
    <subcellularLocation>
        <location evidence="6 8">Cytoplasm</location>
    </subcellularLocation>
</comment>
<dbReference type="AlphaFoldDB" id="A0A0M6WLH6"/>
<evidence type="ECO:0000313" key="19">
    <source>
        <dbReference type="Proteomes" id="UP000465607"/>
    </source>
</evidence>
<reference evidence="16" key="2">
    <citation type="submission" date="2015-05" db="EMBL/GenBank/DDBJ databases">
        <authorList>
            <consortium name="Pathogen Informatics"/>
        </authorList>
    </citation>
    <scope>NUCLEOTIDE SEQUENCE [LARGE SCALE GENOMIC DNA]</scope>
    <source>
        <strain evidence="16">T1-815</strain>
    </source>
</reference>
<evidence type="ECO:0000256" key="3">
    <source>
        <dbReference type="ARBA" id="ARBA00022768"/>
    </source>
</evidence>
<keyword evidence="4 6" id="KW-0648">Protein biosynthesis</keyword>
<proteinExistence type="inferred from homology"/>
<dbReference type="InterPro" id="IPR018101">
    <property type="entry name" value="Transl_elong_Ts_CS"/>
</dbReference>
<evidence type="ECO:0000256" key="7">
    <source>
        <dbReference type="RuleBase" id="RU000642"/>
    </source>
</evidence>
<feature type="domain" description="Translation elongation factor EFTs/EF1B dimerisation" evidence="9">
    <location>
        <begin position="70"/>
        <end position="236"/>
    </location>
</feature>
<dbReference type="EMBL" id="CVRQ01000018">
    <property type="protein sequence ID" value="CRL36775.1"/>
    <property type="molecule type" value="Genomic_DNA"/>
</dbReference>
<evidence type="ECO:0000313" key="17">
    <source>
        <dbReference type="Proteomes" id="UP000324325"/>
    </source>
</evidence>
<reference evidence="10" key="1">
    <citation type="submission" date="2015-05" db="EMBL/GenBank/DDBJ databases">
        <authorList>
            <person name="Wang D.B."/>
            <person name="Wang M."/>
        </authorList>
    </citation>
    <scope>NUCLEOTIDE SEQUENCE [LARGE SCALE GENOMIC DNA]</scope>
    <source>
        <strain evidence="10">T1-815</strain>
    </source>
</reference>
<evidence type="ECO:0000313" key="16">
    <source>
        <dbReference type="Proteomes" id="UP000049472"/>
    </source>
</evidence>
<dbReference type="EMBL" id="WKQV01000001">
    <property type="protein sequence ID" value="MSD25789.1"/>
    <property type="molecule type" value="Genomic_DNA"/>
</dbReference>
<feature type="region of interest" description="Involved in Mg(2+) ion dislocation from EF-Tu" evidence="6">
    <location>
        <begin position="79"/>
        <end position="82"/>
    </location>
</feature>
<keyword evidence="3 6" id="KW-0251">Elongation factor</keyword>
<reference evidence="11 19" key="3">
    <citation type="journal article" date="2019" name="Nat. Med.">
        <title>A library of human gut bacterial isolates paired with longitudinal multiomics data enables mechanistic microbiome research.</title>
        <authorList>
            <person name="Poyet M."/>
            <person name="Groussin M."/>
            <person name="Gibbons S.M."/>
            <person name="Avila-Pacheco J."/>
            <person name="Jiang X."/>
            <person name="Kearney S.M."/>
            <person name="Perrotta A.R."/>
            <person name="Berdy B."/>
            <person name="Zhao S."/>
            <person name="Lieberman T.D."/>
            <person name="Swanson P.K."/>
            <person name="Smith M."/>
            <person name="Roesemann S."/>
            <person name="Alexander J.E."/>
            <person name="Rich S.A."/>
            <person name="Livny J."/>
            <person name="Vlamakis H."/>
            <person name="Clish C."/>
            <person name="Bullock K."/>
            <person name="Deik A."/>
            <person name="Scott J."/>
            <person name="Pierce K.A."/>
            <person name="Xavier R.J."/>
            <person name="Alm E.J."/>
        </authorList>
    </citation>
    <scope>NUCLEOTIDE SEQUENCE [LARGE SCALE GENOMIC DNA]</scope>
    <source>
        <strain evidence="11 19">BIOML-A5</strain>
    </source>
</reference>
<dbReference type="GO" id="GO:0003746">
    <property type="term" value="F:translation elongation factor activity"/>
    <property type="evidence" value="ECO:0007669"/>
    <property type="project" value="UniProtKB-UniRule"/>
</dbReference>
<dbReference type="SUPFAM" id="SSF54713">
    <property type="entry name" value="Elongation factor Ts (EF-Ts), dimerisation domain"/>
    <property type="match status" value="2"/>
</dbReference>
<evidence type="ECO:0000313" key="18">
    <source>
        <dbReference type="Proteomes" id="UP000324327"/>
    </source>
</evidence>
<evidence type="ECO:0000313" key="11">
    <source>
        <dbReference type="EMBL" id="MSD25789.1"/>
    </source>
</evidence>
<evidence type="ECO:0000256" key="1">
    <source>
        <dbReference type="ARBA" id="ARBA00005532"/>
    </source>
</evidence>
<keyword evidence="16" id="KW-1185">Reference proteome</keyword>
<reference evidence="12" key="7">
    <citation type="submission" date="2020-02" db="EMBL/GenBank/DDBJ databases">
        <authorList>
            <person name="Littmann E."/>
            <person name="Sorbara M."/>
        </authorList>
    </citation>
    <scope>NUCLEOTIDE SEQUENCE</scope>
    <source>
        <strain evidence="13">MSK.16.45</strain>
        <strain evidence="12">MSK.17.79</strain>
    </source>
</reference>
<dbReference type="Proteomes" id="UP001193756">
    <property type="component" value="Unassembled WGS sequence"/>
</dbReference>
<dbReference type="FunFam" id="1.10.8.10:FF:000001">
    <property type="entry name" value="Elongation factor Ts"/>
    <property type="match status" value="1"/>
</dbReference>
<name>A0A0M6WLH6_9FIRM</name>
<evidence type="ECO:0000256" key="2">
    <source>
        <dbReference type="ARBA" id="ARBA00016956"/>
    </source>
</evidence>
<dbReference type="Proteomes" id="UP001193670">
    <property type="component" value="Unassembled WGS sequence"/>
</dbReference>
<dbReference type="PANTHER" id="PTHR11741">
    <property type="entry name" value="ELONGATION FACTOR TS"/>
    <property type="match status" value="1"/>
</dbReference>
<evidence type="ECO:0000313" key="14">
    <source>
        <dbReference type="EMBL" id="TYL60265.1"/>
    </source>
</evidence>
<comment type="function">
    <text evidence="5 6 7">Associates with the EF-Tu.GDP complex and induces the exchange of GDP to GTP. It remains bound to the aminoacyl-tRNA.EF-Tu.GTP complex up to the GTP hydrolysis stage on the ribosome.</text>
</comment>
<gene>
    <name evidence="6" type="primary">tsf</name>
    <name evidence="15" type="ORF">FYL31_00955</name>
    <name evidence="14" type="ORF">FYL37_01285</name>
    <name evidence="13" type="ORF">G4312_01790</name>
    <name evidence="12" type="ORF">G4319_06265</name>
    <name evidence="11" type="ORF">GKE44_01060</name>
    <name evidence="10" type="ORF">T1815_14171</name>
</gene>
<evidence type="ECO:0000313" key="13">
    <source>
        <dbReference type="EMBL" id="NSC76041.1"/>
    </source>
</evidence>
<sequence>MAITAGMVKELREMTGAGMMDCKKALTETNGDMDAAVEVLRKSGAAKMEKKQSRIAAEGIARVAVNGNVAVVAEVNSETDFVAKNETFQEFVQTVADTALASGLNGGANGEDIDALLATNGLSELLVEKTATIGEKLSVRRFAKVTGDVVTSYIHGGGRIGVIIAANGAADDAAKEAITNIAMQVAAMNPQYISRNDISDEELAKLREITVDSALNDATTLPKPILNKLIDKAINEKLWSDDDINNFNEHKNNMNYVWNFLSDAAKAKLGELAMADKESIMAEKMFNGLVEGRVSKQLKEICLLDQTYVKAEDGKQSVAKYLESVSKDLTITEMVRFEVGEGMEKKQEDFAAEVAAQMAGV</sequence>
<dbReference type="PROSITE" id="PS01126">
    <property type="entry name" value="EF_TS_1"/>
    <property type="match status" value="1"/>
</dbReference>
<protein>
    <recommendedName>
        <fullName evidence="2 6">Elongation factor Ts</fullName>
        <shortName evidence="6">EF-Ts</shortName>
    </recommendedName>
</protein>
<dbReference type="PANTHER" id="PTHR11741:SF0">
    <property type="entry name" value="ELONGATION FACTOR TS, MITOCHONDRIAL"/>
    <property type="match status" value="1"/>
</dbReference>
<comment type="similarity">
    <text evidence="1 6 7">Belongs to the EF-Ts family.</text>
</comment>
<dbReference type="Gene3D" id="3.30.479.20">
    <property type="entry name" value="Elongation factor Ts, dimerisation domain"/>
    <property type="match status" value="3"/>
</dbReference>
<dbReference type="Proteomes" id="UP000465607">
    <property type="component" value="Unassembled WGS sequence"/>
</dbReference>